<dbReference type="EMBL" id="FTOI01000004">
    <property type="protein sequence ID" value="SIS69209.1"/>
    <property type="molecule type" value="Genomic_DNA"/>
</dbReference>
<dbReference type="OrthoDB" id="1430047at2"/>
<proteinExistence type="predicted"/>
<dbReference type="Proteomes" id="UP000185839">
    <property type="component" value="Unassembled WGS sequence"/>
</dbReference>
<dbReference type="STRING" id="713588.SAMN05421789_104243"/>
<evidence type="ECO:0000313" key="2">
    <source>
        <dbReference type="Proteomes" id="UP000185839"/>
    </source>
</evidence>
<organism evidence="1 2">
    <name type="scientific">Kaistella chaponensis</name>
    <dbReference type="NCBI Taxonomy" id="713588"/>
    <lineage>
        <taxon>Bacteria</taxon>
        <taxon>Pseudomonadati</taxon>
        <taxon>Bacteroidota</taxon>
        <taxon>Flavobacteriia</taxon>
        <taxon>Flavobacteriales</taxon>
        <taxon>Weeksellaceae</taxon>
        <taxon>Chryseobacterium group</taxon>
        <taxon>Kaistella</taxon>
    </lineage>
</organism>
<evidence type="ECO:0000313" key="1">
    <source>
        <dbReference type="EMBL" id="SIS69209.1"/>
    </source>
</evidence>
<protein>
    <recommendedName>
        <fullName evidence="3">DUF4249 domain-containing protein</fullName>
    </recommendedName>
</protein>
<keyword evidence="2" id="KW-1185">Reference proteome</keyword>
<dbReference type="InterPro" id="IPR025345">
    <property type="entry name" value="DUF4249"/>
</dbReference>
<dbReference type="Pfam" id="PF14054">
    <property type="entry name" value="DUF4249"/>
    <property type="match status" value="1"/>
</dbReference>
<name>A0A1N7L5U6_9FLAO</name>
<gene>
    <name evidence="1" type="ORF">SAMN05421789_104243</name>
</gene>
<accession>A0A1N7L5U6</accession>
<dbReference type="RefSeq" id="WP_076386471.1">
    <property type="nucleotide sequence ID" value="NZ_FTOI01000004.1"/>
</dbReference>
<dbReference type="PROSITE" id="PS51257">
    <property type="entry name" value="PROKAR_LIPOPROTEIN"/>
    <property type="match status" value="1"/>
</dbReference>
<evidence type="ECO:0008006" key="3">
    <source>
        <dbReference type="Google" id="ProtNLM"/>
    </source>
</evidence>
<reference evidence="2" key="1">
    <citation type="submission" date="2017-01" db="EMBL/GenBank/DDBJ databases">
        <authorList>
            <person name="Varghese N."/>
            <person name="Submissions S."/>
        </authorList>
    </citation>
    <scope>NUCLEOTIDE SEQUENCE [LARGE SCALE GENOMIC DNA]</scope>
    <source>
        <strain evidence="2">DSM 23145</strain>
    </source>
</reference>
<dbReference type="AlphaFoldDB" id="A0A1N7L5U6"/>
<sequence length="274" mass="30542">MKIILIIATLFLLMSCEKVVNIDLDTAPERLVVDANINWVKGTSGNTQTIKLTRSTGYYQNVMPKVSNATVTIKNSSNTIFNFIEEPSSDSNSGRYTCENFQPVLGETYTLTIISGGKTYTATERLLPTPDIATIEQENNLGLNNDEIGVKINFNDFPVTNDFYLLQTIANVALLPDYQITNDQFYQGNVMSGIYTHPDLIAGSILKFRLYGISESYHNYMKLLLNASSGSNNGPFQVTPTLVKGNIKNETDPKDLIFGYFRLGETAEYSYTIQ</sequence>